<evidence type="ECO:0000256" key="2">
    <source>
        <dbReference type="SAM" id="Phobius"/>
    </source>
</evidence>
<dbReference type="Pfam" id="PF05137">
    <property type="entry name" value="PilN"/>
    <property type="match status" value="1"/>
</dbReference>
<dbReference type="Proteomes" id="UP000275137">
    <property type="component" value="Unassembled WGS sequence"/>
</dbReference>
<evidence type="ECO:0008006" key="5">
    <source>
        <dbReference type="Google" id="ProtNLM"/>
    </source>
</evidence>
<keyword evidence="2" id="KW-1133">Transmembrane helix</keyword>
<sequence length="250" mass="27184">MSQQINLLNPALATPRELLTAERMLLMLLLAMVLMLVHYAFARQQLQEMAQQRKVAAETLVQLQEQLRATAARYTPRQPSIALQQEVASITQQLEARQQMLQAIEQDAVSGANAFSGLLRAFARQDTEGLWLTNISMDTSRDALRIAGKALRPELLPEYIDKLSREPLLQGRSFAALRMQTPGLQASGTASAPPRAAADVPVNANLQGPEMASLIANMIDFVLESTEKVPLPATAATVPVPPVPVSGKAL</sequence>
<gene>
    <name evidence="3" type="ORF">ED236_05995</name>
</gene>
<accession>A0A3N0V417</accession>
<dbReference type="EMBL" id="RJVP01000002">
    <property type="protein sequence ID" value="ROH87218.1"/>
    <property type="molecule type" value="Genomic_DNA"/>
</dbReference>
<evidence type="ECO:0000313" key="4">
    <source>
        <dbReference type="Proteomes" id="UP000275137"/>
    </source>
</evidence>
<protein>
    <recommendedName>
        <fullName evidence="5">MSHA biogenesis protein MshI</fullName>
    </recommendedName>
</protein>
<comment type="caution">
    <text evidence="3">The sequence shown here is derived from an EMBL/GenBank/DDBJ whole genome shotgun (WGS) entry which is preliminary data.</text>
</comment>
<keyword evidence="4" id="KW-1185">Reference proteome</keyword>
<name>A0A3N0V417_9PROT</name>
<dbReference type="RefSeq" id="WP_123237019.1">
    <property type="nucleotide sequence ID" value="NZ_RJVP01000002.1"/>
</dbReference>
<keyword evidence="2" id="KW-0812">Transmembrane</keyword>
<dbReference type="AlphaFoldDB" id="A0A3N0V417"/>
<dbReference type="InterPro" id="IPR007813">
    <property type="entry name" value="PilN"/>
</dbReference>
<proteinExistence type="predicted"/>
<keyword evidence="1" id="KW-0175">Coiled coil</keyword>
<keyword evidence="2" id="KW-0472">Membrane</keyword>
<feature type="transmembrane region" description="Helical" evidence="2">
    <location>
        <begin position="24"/>
        <end position="42"/>
    </location>
</feature>
<feature type="coiled-coil region" evidence="1">
    <location>
        <begin position="46"/>
        <end position="107"/>
    </location>
</feature>
<organism evidence="3 4">
    <name type="scientific">Pseudomethylobacillus aquaticus</name>
    <dbReference type="NCBI Taxonomy" id="2676064"/>
    <lineage>
        <taxon>Bacteria</taxon>
        <taxon>Pseudomonadati</taxon>
        <taxon>Pseudomonadota</taxon>
        <taxon>Betaproteobacteria</taxon>
        <taxon>Nitrosomonadales</taxon>
        <taxon>Methylophilaceae</taxon>
        <taxon>Pseudomethylobacillus</taxon>
    </lineage>
</organism>
<evidence type="ECO:0000313" key="3">
    <source>
        <dbReference type="EMBL" id="ROH87218.1"/>
    </source>
</evidence>
<reference evidence="3 4" key="1">
    <citation type="submission" date="2018-10" db="EMBL/GenBank/DDBJ databases">
        <authorList>
            <person name="Chen W.-M."/>
        </authorList>
    </citation>
    <scope>NUCLEOTIDE SEQUENCE [LARGE SCALE GENOMIC DNA]</scope>
    <source>
        <strain evidence="3 4">H-5</strain>
    </source>
</reference>
<evidence type="ECO:0000256" key="1">
    <source>
        <dbReference type="SAM" id="Coils"/>
    </source>
</evidence>